<comment type="subunit">
    <text evidence="6">Component of the RIX1 complex.</text>
</comment>
<evidence type="ECO:0000313" key="10">
    <source>
        <dbReference type="EMBL" id="KAK9719110.1"/>
    </source>
</evidence>
<dbReference type="InterPro" id="IPR016024">
    <property type="entry name" value="ARM-type_fold"/>
</dbReference>
<dbReference type="InterPro" id="IPR024679">
    <property type="entry name" value="Ipi1_N"/>
</dbReference>
<dbReference type="SUPFAM" id="SSF48371">
    <property type="entry name" value="ARM repeat"/>
    <property type="match status" value="1"/>
</dbReference>
<comment type="subcellular location">
    <subcellularLocation>
        <location evidence="2">Nucleus</location>
        <location evidence="2">Nucleolus</location>
    </subcellularLocation>
    <subcellularLocation>
        <location evidence="3">Nucleus</location>
        <location evidence="3">Nucleoplasm</location>
    </subcellularLocation>
</comment>
<feature type="compositionally biased region" description="Basic residues" evidence="7">
    <location>
        <begin position="1"/>
        <end position="11"/>
    </location>
</feature>
<evidence type="ECO:0000313" key="11">
    <source>
        <dbReference type="Proteomes" id="UP001479436"/>
    </source>
</evidence>
<gene>
    <name evidence="10" type="primary">IPI1</name>
    <name evidence="10" type="ORF">K7432_005007</name>
</gene>
<reference evidence="10 11" key="1">
    <citation type="submission" date="2023-04" db="EMBL/GenBank/DDBJ databases">
        <title>Genome of Basidiobolus ranarum AG-B5.</title>
        <authorList>
            <person name="Stajich J.E."/>
            <person name="Carter-House D."/>
            <person name="Gryganskyi A."/>
        </authorList>
    </citation>
    <scope>NUCLEOTIDE SEQUENCE [LARGE SCALE GENOMIC DNA]</scope>
    <source>
        <strain evidence="10 11">AG-B5</strain>
    </source>
</reference>
<dbReference type="Pfam" id="PF12333">
    <property type="entry name" value="Ipi1_N"/>
    <property type="match status" value="1"/>
</dbReference>
<feature type="region of interest" description="Disordered" evidence="7">
    <location>
        <begin position="1"/>
        <end position="20"/>
    </location>
</feature>
<feature type="domain" description="TEX10-like TPR repeats" evidence="9">
    <location>
        <begin position="579"/>
        <end position="687"/>
    </location>
</feature>
<evidence type="ECO:0000259" key="9">
    <source>
        <dbReference type="Pfam" id="PF25781"/>
    </source>
</evidence>
<evidence type="ECO:0000259" key="8">
    <source>
        <dbReference type="Pfam" id="PF12333"/>
    </source>
</evidence>
<evidence type="ECO:0000256" key="3">
    <source>
        <dbReference type="ARBA" id="ARBA00004642"/>
    </source>
</evidence>
<keyword evidence="5 6" id="KW-0539">Nucleus</keyword>
<evidence type="ECO:0000256" key="5">
    <source>
        <dbReference type="ARBA" id="ARBA00023242"/>
    </source>
</evidence>
<dbReference type="PANTHER" id="PTHR16056">
    <property type="entry name" value="REGULATOR OF MICROTUBULE DYNAMICS PROTEIN"/>
    <property type="match status" value="1"/>
</dbReference>
<name>A0ABR2W4N9_9FUNG</name>
<comment type="caution">
    <text evidence="10">The sequence shown here is derived from an EMBL/GenBank/DDBJ whole genome shotgun (WGS) entry which is preliminary data.</text>
</comment>
<proteinExistence type="inferred from homology"/>
<evidence type="ECO:0000256" key="4">
    <source>
        <dbReference type="ARBA" id="ARBA00006427"/>
    </source>
</evidence>
<comment type="similarity">
    <text evidence="4 6">Belongs to the IPI1/TEX10 family.</text>
</comment>
<dbReference type="Pfam" id="PF25781">
    <property type="entry name" value="TPR_TEX10"/>
    <property type="match status" value="1"/>
</dbReference>
<dbReference type="InterPro" id="IPR011989">
    <property type="entry name" value="ARM-like"/>
</dbReference>
<dbReference type="Proteomes" id="UP001479436">
    <property type="component" value="Unassembled WGS sequence"/>
</dbReference>
<accession>A0ABR2W4N9</accession>
<keyword evidence="6" id="KW-0690">Ribosome biogenesis</keyword>
<dbReference type="EMBL" id="JASJQH010007061">
    <property type="protein sequence ID" value="KAK9719110.1"/>
    <property type="molecule type" value="Genomic_DNA"/>
</dbReference>
<protein>
    <recommendedName>
        <fullName evidence="6">Pre-rRNA-processing protein</fullName>
    </recommendedName>
</protein>
<sequence>MPKTSSRKKKQKNVDFQKTKLKVGKKKVQADNFTDTSFKSRAVSLPNQSIALDKTNELTNVRNQSLNELIPQLKHYSSAVRKDAIHGTQDLLNRHPHVLRGSLGTLINTMTRLLVDDDEAVRKGVHTFFSEFLPQLDQSDLHPFLPLLIVYTCSAMTHIHEDIRTDALKFLNLWIDISPQTVIKYSEKIIPNYISLLNVDSTTANTTKITTASAFALSSSRSQLGYAGSKISTMNSLYKFLEIKLKYHDSSRDAFWFLSDYVGGSKNASMMDTESNTVSWKPDSKNSITVFPHAEQYTTMPSYSHLNLFDTSNKSTLNKSEGQTVGGISHDTDDVEVESIQMLEILNPFLLSTWLEASPNVFTATGSVSMTPSLEAVYLVLKLMRVLWRTGMSGNTIRKVKKKWIEEHLQLLLKHFMIHFPFGNDALGIRDAKVESVLQDMNSAFCELTSLFLISLNSHDEKNSIFPKWADRVYQHILSALGEELEKVETNMTTQTTDFKPEHFIALMPSIWTFLNSLETERQEILFKALMSYGNRSHINSITKKLALEFLTRILTIQNHPQYAGSFIVGESAGLTSAVKVWILSLPKTLWALRSNSPNTSRVILRALRDLINQDKSNLFDSSFHNSLQLNLVPFFHVTVPNKGPIFGPFNSLPEDLQRLTIELLYYLGKLNDRILRSINACTEASDFNVTTKIYLDEVMNHFN</sequence>
<dbReference type="PANTHER" id="PTHR16056:SF2">
    <property type="entry name" value="TESTIS-EXPRESSED PROTEIN 10"/>
    <property type="match status" value="1"/>
</dbReference>
<comment type="function">
    <text evidence="1 6">Component of the RIX1 complex required for processing of ITS2 sequences from 35S pre-rRNA.</text>
</comment>
<keyword evidence="11" id="KW-1185">Reference proteome</keyword>
<dbReference type="InterPro" id="IPR057949">
    <property type="entry name" value="TPR_TEX10"/>
</dbReference>
<feature type="domain" description="Pre-rRNA-processing protein Ipi1 N-terminal" evidence="8">
    <location>
        <begin position="140"/>
        <end position="241"/>
    </location>
</feature>
<evidence type="ECO:0000256" key="1">
    <source>
        <dbReference type="ARBA" id="ARBA00002355"/>
    </source>
</evidence>
<evidence type="ECO:0000256" key="2">
    <source>
        <dbReference type="ARBA" id="ARBA00004604"/>
    </source>
</evidence>
<organism evidence="10 11">
    <name type="scientific">Basidiobolus ranarum</name>
    <dbReference type="NCBI Taxonomy" id="34480"/>
    <lineage>
        <taxon>Eukaryota</taxon>
        <taxon>Fungi</taxon>
        <taxon>Fungi incertae sedis</taxon>
        <taxon>Zoopagomycota</taxon>
        <taxon>Entomophthoromycotina</taxon>
        <taxon>Basidiobolomycetes</taxon>
        <taxon>Basidiobolales</taxon>
        <taxon>Basidiobolaceae</taxon>
        <taxon>Basidiobolus</taxon>
    </lineage>
</organism>
<keyword evidence="6" id="KW-0698">rRNA processing</keyword>
<dbReference type="Gene3D" id="1.25.10.10">
    <property type="entry name" value="Leucine-rich Repeat Variant"/>
    <property type="match status" value="1"/>
</dbReference>
<evidence type="ECO:0000256" key="7">
    <source>
        <dbReference type="SAM" id="MobiDB-lite"/>
    </source>
</evidence>
<evidence type="ECO:0000256" key="6">
    <source>
        <dbReference type="RuleBase" id="RU368021"/>
    </source>
</evidence>